<dbReference type="AlphaFoldDB" id="X1P467"/>
<protein>
    <submittedName>
        <fullName evidence="1">Uncharacterized protein</fullName>
    </submittedName>
</protein>
<comment type="caution">
    <text evidence="1">The sequence shown here is derived from an EMBL/GenBank/DDBJ whole genome shotgun (WGS) entry which is preliminary data.</text>
</comment>
<accession>X1P467</accession>
<gene>
    <name evidence="1" type="ORF">S06H3_35785</name>
</gene>
<dbReference type="EMBL" id="BARV01021617">
    <property type="protein sequence ID" value="GAI25709.1"/>
    <property type="molecule type" value="Genomic_DNA"/>
</dbReference>
<reference evidence="1" key="1">
    <citation type="journal article" date="2014" name="Front. Microbiol.">
        <title>High frequency of phylogenetically diverse reductive dehalogenase-homologous genes in deep subseafloor sedimentary metagenomes.</title>
        <authorList>
            <person name="Kawai M."/>
            <person name="Futagami T."/>
            <person name="Toyoda A."/>
            <person name="Takaki Y."/>
            <person name="Nishi S."/>
            <person name="Hori S."/>
            <person name="Arai W."/>
            <person name="Tsubouchi T."/>
            <person name="Morono Y."/>
            <person name="Uchiyama I."/>
            <person name="Ito T."/>
            <person name="Fujiyama A."/>
            <person name="Inagaki F."/>
            <person name="Takami H."/>
        </authorList>
    </citation>
    <scope>NUCLEOTIDE SEQUENCE</scope>
    <source>
        <strain evidence="1">Expedition CK06-06</strain>
    </source>
</reference>
<proteinExistence type="predicted"/>
<evidence type="ECO:0000313" key="1">
    <source>
        <dbReference type="EMBL" id="GAI25709.1"/>
    </source>
</evidence>
<organism evidence="1">
    <name type="scientific">marine sediment metagenome</name>
    <dbReference type="NCBI Taxonomy" id="412755"/>
    <lineage>
        <taxon>unclassified sequences</taxon>
        <taxon>metagenomes</taxon>
        <taxon>ecological metagenomes</taxon>
    </lineage>
</organism>
<name>X1P467_9ZZZZ</name>
<sequence>MGIVNYLDSLPEVENTELIPLTDSPSILVFLREPIHLIDTLKTLPEVAQVKEDATNTAGAEGEQRKVQIVLSEKTVPE</sequence>